<dbReference type="GO" id="GO:0016020">
    <property type="term" value="C:membrane"/>
    <property type="evidence" value="ECO:0007669"/>
    <property type="project" value="UniProtKB-SubCell"/>
</dbReference>
<reference evidence="6 7" key="1">
    <citation type="journal article" date="2018" name="PLoS Genet.">
        <title>Population sequencing reveals clonal diversity and ancestral inbreeding in the grapevine cultivar Chardonnay.</title>
        <authorList>
            <person name="Roach M.J."/>
            <person name="Johnson D.L."/>
            <person name="Bohlmann J."/>
            <person name="van Vuuren H.J."/>
            <person name="Jones S.J."/>
            <person name="Pretorius I.S."/>
            <person name="Schmidt S.A."/>
            <person name="Borneman A.R."/>
        </authorList>
    </citation>
    <scope>NUCLEOTIDE SEQUENCE [LARGE SCALE GENOMIC DNA]</scope>
    <source>
        <strain evidence="7">cv. Chardonnay</strain>
        <tissue evidence="6">Leaf</tissue>
    </source>
</reference>
<evidence type="ECO:0000256" key="1">
    <source>
        <dbReference type="ARBA" id="ARBA00004141"/>
    </source>
</evidence>
<dbReference type="GO" id="GO:0055085">
    <property type="term" value="P:transmembrane transport"/>
    <property type="evidence" value="ECO:0007669"/>
    <property type="project" value="InterPro"/>
</dbReference>
<evidence type="ECO:0000256" key="3">
    <source>
        <dbReference type="ARBA" id="ARBA00022989"/>
    </source>
</evidence>
<dbReference type="CDD" id="cd07042">
    <property type="entry name" value="STAS_SulP_like_sulfate_transporter"/>
    <property type="match status" value="1"/>
</dbReference>
<dbReference type="InterPro" id="IPR001902">
    <property type="entry name" value="SLC26A/SulP_fam"/>
</dbReference>
<feature type="domain" description="STAS" evidence="5">
    <location>
        <begin position="375"/>
        <end position="455"/>
    </location>
</feature>
<dbReference type="AlphaFoldDB" id="A0A438C1B3"/>
<evidence type="ECO:0000313" key="7">
    <source>
        <dbReference type="Proteomes" id="UP000288805"/>
    </source>
</evidence>
<comment type="caution">
    <text evidence="6">The sequence shown here is derived from an EMBL/GenBank/DDBJ whole genome shotgun (WGS) entry which is preliminary data.</text>
</comment>
<keyword evidence="2" id="KW-0812">Transmembrane</keyword>
<dbReference type="InterPro" id="IPR011547">
    <property type="entry name" value="SLC26A/SulP_dom"/>
</dbReference>
<keyword evidence="4" id="KW-0472">Membrane</keyword>
<evidence type="ECO:0000259" key="5">
    <source>
        <dbReference type="PROSITE" id="PS50801"/>
    </source>
</evidence>
<keyword evidence="3" id="KW-1133">Transmembrane helix</keyword>
<comment type="subcellular location">
    <subcellularLocation>
        <location evidence="1">Membrane</location>
        <topology evidence="1">Multi-pass membrane protein</topology>
    </subcellularLocation>
</comment>
<dbReference type="Proteomes" id="UP000288805">
    <property type="component" value="Unassembled WGS sequence"/>
</dbReference>
<gene>
    <name evidence="6" type="primary">SULTR3:3_1</name>
    <name evidence="6" type="ORF">CK203_070620</name>
</gene>
<sequence length="464" mass="51481">MEPNASNLHSHCVEITMEVHKVVPPPHRSTFQKFKTRLKEPSSRMTLCANSRDSHQEEVDTWSSVCFSYPSMGSQLQSQTLQSDIVSGLTIASLAIPQGISYAKLANLPPIVGLCYSYWIHGWSCYYSLSATAESPPWHYAFHQQMGLVPVLGSVFHNTAEWSWQTIVMGSASYRCFCWQDTLYVIRFLSLFNHEHEETKSVLGLSRSSSCFCHHLDPIGFAFKAQHHGISIVSFLIDWKLQEGLNPPSWNMLHFHGSYLGLVMKTGLVTGIISLLHGLYWFLMVQTGRYCSGKDFAALKGYKVDGNKEMMAIGLMNIVGSSTSCYVTTGAFSRSAGLAIAVGISIFKVLLQVTRPRTGMLGNIPGTDIYRNIHHYKDGMKVPGFLILSIDASINFANTTYLNERILRWVEEYEAQDAEEEGKSTHPPISVSTIDTSGVSIFSDLKKALEKKGLEANGVGEPGG</sequence>
<evidence type="ECO:0000313" key="6">
    <source>
        <dbReference type="EMBL" id="RVW17015.1"/>
    </source>
</evidence>
<dbReference type="Pfam" id="PF01740">
    <property type="entry name" value="STAS"/>
    <property type="match status" value="1"/>
</dbReference>
<name>A0A438C1B3_VITVI</name>
<organism evidence="6 7">
    <name type="scientific">Vitis vinifera</name>
    <name type="common">Grape</name>
    <dbReference type="NCBI Taxonomy" id="29760"/>
    <lineage>
        <taxon>Eukaryota</taxon>
        <taxon>Viridiplantae</taxon>
        <taxon>Streptophyta</taxon>
        <taxon>Embryophyta</taxon>
        <taxon>Tracheophyta</taxon>
        <taxon>Spermatophyta</taxon>
        <taxon>Magnoliopsida</taxon>
        <taxon>eudicotyledons</taxon>
        <taxon>Gunneridae</taxon>
        <taxon>Pentapetalae</taxon>
        <taxon>rosids</taxon>
        <taxon>Vitales</taxon>
        <taxon>Vitaceae</taxon>
        <taxon>Viteae</taxon>
        <taxon>Vitis</taxon>
    </lineage>
</organism>
<dbReference type="InterPro" id="IPR036513">
    <property type="entry name" value="STAS_dom_sf"/>
</dbReference>
<dbReference type="PANTHER" id="PTHR11814">
    <property type="entry name" value="SULFATE TRANSPORTER"/>
    <property type="match status" value="1"/>
</dbReference>
<dbReference type="EMBL" id="QGNW01002582">
    <property type="protein sequence ID" value="RVW17015.1"/>
    <property type="molecule type" value="Genomic_DNA"/>
</dbReference>
<dbReference type="InterPro" id="IPR002645">
    <property type="entry name" value="STAS_dom"/>
</dbReference>
<evidence type="ECO:0000256" key="2">
    <source>
        <dbReference type="ARBA" id="ARBA00022692"/>
    </source>
</evidence>
<protein>
    <submittedName>
        <fullName evidence="6">Putative sulfate transporter 3.3</fullName>
    </submittedName>
</protein>
<dbReference type="Gene3D" id="3.30.750.24">
    <property type="entry name" value="STAS domain"/>
    <property type="match status" value="1"/>
</dbReference>
<evidence type="ECO:0000256" key="4">
    <source>
        <dbReference type="ARBA" id="ARBA00023136"/>
    </source>
</evidence>
<dbReference type="Pfam" id="PF00916">
    <property type="entry name" value="Sulfate_transp"/>
    <property type="match status" value="2"/>
</dbReference>
<proteinExistence type="predicted"/>
<dbReference type="PROSITE" id="PS50801">
    <property type="entry name" value="STAS"/>
    <property type="match status" value="1"/>
</dbReference>
<accession>A0A438C1B3</accession>